<evidence type="ECO:0000313" key="1">
    <source>
        <dbReference type="EMBL" id="MYL53319.1"/>
    </source>
</evidence>
<organism evidence="1 2">
    <name type="scientific">Pontibacillus yanchengensis</name>
    <dbReference type="NCBI Taxonomy" id="462910"/>
    <lineage>
        <taxon>Bacteria</taxon>
        <taxon>Bacillati</taxon>
        <taxon>Bacillota</taxon>
        <taxon>Bacilli</taxon>
        <taxon>Bacillales</taxon>
        <taxon>Bacillaceae</taxon>
        <taxon>Pontibacillus</taxon>
    </lineage>
</organism>
<dbReference type="Proteomes" id="UP000466692">
    <property type="component" value="Unassembled WGS sequence"/>
</dbReference>
<evidence type="ECO:0000313" key="2">
    <source>
        <dbReference type="Proteomes" id="UP000466692"/>
    </source>
</evidence>
<keyword evidence="2" id="KW-1185">Reference proteome</keyword>
<accession>A0ACC7VHA9</accession>
<proteinExistence type="predicted"/>
<gene>
    <name evidence="1" type="ORF">GLW08_08200</name>
</gene>
<comment type="caution">
    <text evidence="1">The sequence shown here is derived from an EMBL/GenBank/DDBJ whole genome shotgun (WGS) entry which is preliminary data.</text>
</comment>
<sequence length="152" mass="17425">MSRIKELEKRLDSKQIQAANLLVANEFAGREEKQTHQEIADECGISRMTLFRYKKNPDFVTYMDAQSELTLASYRSLADAQLMRLISGHGQNNGLPSVKGLELYYKLFSKLVDKSEVLHVEESPKHNTDAIRAEIERFKSRKTDEGETTKDD</sequence>
<reference evidence="1" key="1">
    <citation type="submission" date="2019-11" db="EMBL/GenBank/DDBJ databases">
        <title>Genome sequences of 17 halophilic strains isolated from different environments.</title>
        <authorList>
            <person name="Furrow R.E."/>
        </authorList>
    </citation>
    <scope>NUCLEOTIDE SEQUENCE</scope>
    <source>
        <strain evidence="1">22510_22_Filter</strain>
    </source>
</reference>
<protein>
    <submittedName>
        <fullName evidence="1">Uncharacterized protein</fullName>
    </submittedName>
</protein>
<name>A0ACC7VHA9_9BACI</name>
<dbReference type="EMBL" id="WMEU01000002">
    <property type="protein sequence ID" value="MYL53319.1"/>
    <property type="molecule type" value="Genomic_DNA"/>
</dbReference>